<keyword evidence="6" id="KW-0904">Protein phosphatase</keyword>
<feature type="region of interest" description="Disordered" evidence="8">
    <location>
        <begin position="1951"/>
        <end position="1997"/>
    </location>
</feature>
<dbReference type="PROSITE" id="PS50056">
    <property type="entry name" value="TYR_PHOSPHATASE_2"/>
    <property type="match status" value="1"/>
</dbReference>
<organism evidence="11 12">
    <name type="scientific">Penaeus vannamei</name>
    <name type="common">Whiteleg shrimp</name>
    <name type="synonym">Litopenaeus vannamei</name>
    <dbReference type="NCBI Taxonomy" id="6689"/>
    <lineage>
        <taxon>Eukaryota</taxon>
        <taxon>Metazoa</taxon>
        <taxon>Ecdysozoa</taxon>
        <taxon>Arthropoda</taxon>
        <taxon>Crustacea</taxon>
        <taxon>Multicrustacea</taxon>
        <taxon>Malacostraca</taxon>
        <taxon>Eumalacostraca</taxon>
        <taxon>Eucarida</taxon>
        <taxon>Decapoda</taxon>
        <taxon>Dendrobranchiata</taxon>
        <taxon>Penaeoidea</taxon>
        <taxon>Penaeidae</taxon>
        <taxon>Penaeus</taxon>
    </lineage>
</organism>
<feature type="compositionally biased region" description="Polar residues" evidence="8">
    <location>
        <begin position="1494"/>
        <end position="1517"/>
    </location>
</feature>
<feature type="compositionally biased region" description="Basic and acidic residues" evidence="8">
    <location>
        <begin position="483"/>
        <end position="493"/>
    </location>
</feature>
<feature type="region of interest" description="Disordered" evidence="8">
    <location>
        <begin position="1089"/>
        <end position="1129"/>
    </location>
</feature>
<feature type="compositionally biased region" description="Polar residues" evidence="8">
    <location>
        <begin position="1577"/>
        <end position="1605"/>
    </location>
</feature>
<feature type="compositionally biased region" description="Low complexity" evidence="8">
    <location>
        <begin position="1416"/>
        <end position="1430"/>
    </location>
</feature>
<feature type="compositionally biased region" description="Basic and acidic residues" evidence="8">
    <location>
        <begin position="1276"/>
        <end position="1294"/>
    </location>
</feature>
<evidence type="ECO:0000259" key="10">
    <source>
        <dbReference type="PROSITE" id="PS50056"/>
    </source>
</evidence>
<feature type="domain" description="Tyrosine specific protein phosphatases" evidence="10">
    <location>
        <begin position="187"/>
        <end position="264"/>
    </location>
</feature>
<feature type="compositionally biased region" description="Polar residues" evidence="8">
    <location>
        <begin position="1974"/>
        <end position="1997"/>
    </location>
</feature>
<feature type="compositionally biased region" description="Polar residues" evidence="8">
    <location>
        <begin position="1089"/>
        <end position="1127"/>
    </location>
</feature>
<feature type="compositionally biased region" description="Polar residues" evidence="8">
    <location>
        <begin position="1312"/>
        <end position="1331"/>
    </location>
</feature>
<dbReference type="SMART" id="SM00194">
    <property type="entry name" value="PTPc"/>
    <property type="match status" value="1"/>
</dbReference>
<feature type="compositionally biased region" description="Polar residues" evidence="8">
    <location>
        <begin position="1548"/>
        <end position="1564"/>
    </location>
</feature>
<feature type="region of interest" description="Disordered" evidence="8">
    <location>
        <begin position="311"/>
        <end position="361"/>
    </location>
</feature>
<dbReference type="GO" id="GO:0048666">
    <property type="term" value="P:neuron development"/>
    <property type="evidence" value="ECO:0007669"/>
    <property type="project" value="UniProtKB-ARBA"/>
</dbReference>
<feature type="compositionally biased region" description="Low complexity" evidence="8">
    <location>
        <begin position="1759"/>
        <end position="1784"/>
    </location>
</feature>
<dbReference type="EMBL" id="QCYY01002516">
    <property type="protein sequence ID" value="ROT69826.1"/>
    <property type="molecule type" value="Genomic_DNA"/>
</dbReference>
<dbReference type="InterPro" id="IPR016130">
    <property type="entry name" value="Tyr_Pase_AS"/>
</dbReference>
<feature type="region of interest" description="Disordered" evidence="8">
    <location>
        <begin position="379"/>
        <end position="419"/>
    </location>
</feature>
<evidence type="ECO:0000256" key="1">
    <source>
        <dbReference type="ARBA" id="ARBA00004496"/>
    </source>
</evidence>
<keyword evidence="12" id="KW-1185">Reference proteome</keyword>
<dbReference type="PROSITE" id="PS00383">
    <property type="entry name" value="TYR_PHOSPHATASE_1"/>
    <property type="match status" value="1"/>
</dbReference>
<keyword evidence="4" id="KW-0597">Phosphoprotein</keyword>
<dbReference type="InterPro" id="IPR003595">
    <property type="entry name" value="Tyr_Pase_cat"/>
</dbReference>
<feature type="region of interest" description="Disordered" evidence="8">
    <location>
        <begin position="1663"/>
        <end position="1857"/>
    </location>
</feature>
<feature type="compositionally biased region" description="Polar residues" evidence="8">
    <location>
        <begin position="336"/>
        <end position="358"/>
    </location>
</feature>
<dbReference type="SUPFAM" id="SSF52799">
    <property type="entry name" value="(Phosphotyrosine protein) phosphatases II"/>
    <property type="match status" value="1"/>
</dbReference>
<feature type="compositionally biased region" description="Polar residues" evidence="8">
    <location>
        <begin position="499"/>
        <end position="531"/>
    </location>
</feature>
<feature type="region of interest" description="Disordered" evidence="8">
    <location>
        <begin position="1308"/>
        <end position="1349"/>
    </location>
</feature>
<dbReference type="GO" id="GO:0005737">
    <property type="term" value="C:cytoplasm"/>
    <property type="evidence" value="ECO:0007669"/>
    <property type="project" value="UniProtKB-SubCell"/>
</dbReference>
<keyword evidence="3" id="KW-0963">Cytoplasm</keyword>
<feature type="compositionally biased region" description="Basic and acidic residues" evidence="8">
    <location>
        <begin position="1714"/>
        <end position="1723"/>
    </location>
</feature>
<dbReference type="Gene3D" id="3.90.190.10">
    <property type="entry name" value="Protein tyrosine phosphatase superfamily"/>
    <property type="match status" value="1"/>
</dbReference>
<feature type="compositionally biased region" description="Low complexity" evidence="8">
    <location>
        <begin position="532"/>
        <end position="547"/>
    </location>
</feature>
<evidence type="ECO:0000259" key="9">
    <source>
        <dbReference type="PROSITE" id="PS50055"/>
    </source>
</evidence>
<evidence type="ECO:0000313" key="11">
    <source>
        <dbReference type="EMBL" id="ROT69826.1"/>
    </source>
</evidence>
<evidence type="ECO:0000256" key="4">
    <source>
        <dbReference type="ARBA" id="ARBA00022553"/>
    </source>
</evidence>
<accession>A0A3R7M8C1</accession>
<gene>
    <name evidence="11" type="ORF">C7M84_011947</name>
</gene>
<evidence type="ECO:0000256" key="8">
    <source>
        <dbReference type="SAM" id="MobiDB-lite"/>
    </source>
</evidence>
<dbReference type="GO" id="GO:0005634">
    <property type="term" value="C:nucleus"/>
    <property type="evidence" value="ECO:0007669"/>
    <property type="project" value="TreeGrafter"/>
</dbReference>
<comment type="similarity">
    <text evidence="7">Belongs to the protein-tyrosine phosphatase family. Non-receptor class 4 subfamily.</text>
</comment>
<dbReference type="FunFam" id="3.90.190.10:FF:000045">
    <property type="entry name" value="Tyrosine-protein phosphatase non-receptor type 12"/>
    <property type="match status" value="1"/>
</dbReference>
<proteinExistence type="inferred from homology"/>
<evidence type="ECO:0000256" key="2">
    <source>
        <dbReference type="ARBA" id="ARBA00013064"/>
    </source>
</evidence>
<comment type="subcellular location">
    <subcellularLocation>
        <location evidence="1">Cytoplasm</location>
    </subcellularLocation>
</comment>
<dbReference type="InterPro" id="IPR000242">
    <property type="entry name" value="PTP_cat"/>
</dbReference>
<feature type="compositionally biased region" description="Basic and acidic residues" evidence="8">
    <location>
        <begin position="1895"/>
        <end position="1918"/>
    </location>
</feature>
<dbReference type="PROSITE" id="PS50055">
    <property type="entry name" value="TYR_PHOSPHATASE_PTP"/>
    <property type="match status" value="1"/>
</dbReference>
<feature type="compositionally biased region" description="Low complexity" evidence="8">
    <location>
        <begin position="625"/>
        <end position="641"/>
    </location>
</feature>
<dbReference type="EC" id="3.1.3.48" evidence="2"/>
<sequence>MNTKSRRYHYPAEPRPPLPPLLPCPSPLLPCPPHPLPPRLLRAHDYTRVVVSSFPGVPGSDYINGNYIRGASGSRAYIASQGPLPHTTADFWRMVVECEVQVIIMASNETEGGKHKCECYWVNTTNEERQFGNVTVSFVKARQVCPDFMVRTLKIKYPTDSGKTEERTICQFHYVLWPDHGVPETVRPLLDMVRLVRDCQASETLPVLVHCSAGCGRTGTICAIDYVWGLLRAGRLTENLNLFGLVKEMRRQRVAMVQTREQYILLHRAVRELFKERLKVIDAHPYENIATDGTPLILREKESDYEELYVKPEKQDESAKPTPPTTAPSAVSTPTGSLTRYSNTRGNNDYLASSSPINSLERPVAPVPPLPLKLCKPPPVTSCVSPHSSPSPHISPIPQPSTIQNHCSPVPQPSPVSLPTANQAYRSYSASPSLPVVTSTLQPVVTVTSSSCSPGGSHLFSQLSPNPFQVTPSNSKAGIHPTSKLEKDAENAAHKRQVAQPSGSSPAGGVTQRTMQTPSVSGSPQPLSSVATPSNTPNHTPTPLHSLSMSQSAHHLNPVPPIRSRTPSPGMTYGRSLEEGKHSVVDNTHISQDTSTKSTEIVRRPSIAELKELFEKAGDAETPGVRLSRSASSVTSRTSLSIHPDADGGFRIKRKSSLGAEETLQSKKAYEMLERSRHLNICPPPPHESSKAAAVSTAPVTVVSAAKPPSSPVYTSPLSRRRGTHNLNDSQDDNSHSALLARVDDRPALPVKKSKSFRYARPVDSSTNTIASTRSPELTRKKADINTYFSLDRGKGDSFSLNKSESGSVNFIGDIPSPREGFKLSVYQMPNTSQASKPGVSSNETKDQTIPEIKLDQKPQIPPKKIIGERFRNARPPDSLYISAPQPYTPINTFQGTGTPHTPQSAPPVISSTQNGSPFWNRNQVDRSIYDCPKELQATLGHNNDSVPSTSVATSITNSQNLYSSQTADNRMHTSITGHTLATLPKPSPNTELSQETSGAKEYVNARVVRNPNTDTKEPSRYVYVPLPTKRGSRDNKAPHEYANCTLSAQSDSVEGEDPTEIYMDSQIVKKGAPGKFPVYDEVIPTAQSKTESSINKSTSKENVSLPMSTSASPGSLGTPGSATTPGSADYEVMDFGETSTSVDEVFETVNYELLGAKDRRIHRNTENKHSADNVKDFCSKKDLDPIARQVYLDCQDYLLHGTNKSPVPSLMPKPSEKEAKKVAKPTDMSKSLTSALDTSMDVDEVKSKVNVAPQGLRTRERRNSYRQAVNPVTHGEPKTPEEKMSGKSEPNRSIHKYETIWFENGKHITRKNNPSPNSQQQLHQQVSKSASVPAEREDPQQRGSSSVYMQVKTPSTEDHGSNFNQMSNNKDSLFKEKLEEFHTLVNSIEWEKPVRKSAASPRLLDDDANSKGSGSNNSTLQSHSTSSSSRDSEHQEPIYVNTPPLLPVSRTLSSSNKGQLPPKATRNCDPIESRSPLPLRHSRTEGKLDNTDSRTGQQSPVINTNSLYGTIATSTVRPKPPGSNSSSPSFPNFSQNQAKPPSPYHSLVSTATLPSRTTISPTPYHNIPPPKGFGNGTSPGNSPNPLHSLQQNRENHEPLSSSPYYNMAMFTSGKPNQGFSPYTSPPQISNVVRQNFPHGQPSKAHIIGDIAIVGEESVRLRRPGLAPHPRTDVGSGCSSNDSRGSEGAPIAPPRIKRNSTAGLPRHSAIEPSSHMHSDRRCSTDGPENYRQTMITAKQSWPLGDDEPPPAPPPPKPVLQQPSLIQQHQHPQQASTQPMQISPYQSPPVPQSSKKPQNQNSALEHHHRPPKPLIETVQDQKNSPLSDQNKHTVAGQNRAEDVVVSESSSESSDDEGIFHKFSAPNIFKKWRSNSNKQAIPQVPSSPKATSSHFYTSREMKEEKDMEKDNMKGVKDQKDNTAVSSPTSPKPLVKAFERLKFNPKSVAANFKSYLSPRGDKIEGDSGGGAEGHPNESPSGNFVNSPGTGTRNIQKSASSGPTITAFSQVVQDYTPALGFNGRLQKRTKYAYKRYTRSRAAAKN</sequence>
<dbReference type="PRINTS" id="PR00700">
    <property type="entry name" value="PRTYPHPHTASE"/>
</dbReference>
<reference evidence="11 12" key="1">
    <citation type="submission" date="2018-04" db="EMBL/GenBank/DDBJ databases">
        <authorList>
            <person name="Zhang X."/>
            <person name="Yuan J."/>
            <person name="Li F."/>
            <person name="Xiang J."/>
        </authorList>
    </citation>
    <scope>NUCLEOTIDE SEQUENCE [LARGE SCALE GENOMIC DNA]</scope>
    <source>
        <tissue evidence="11">Muscle</tissue>
    </source>
</reference>
<feature type="compositionally biased region" description="Basic and acidic residues" evidence="8">
    <location>
        <begin position="1483"/>
        <end position="1493"/>
    </location>
</feature>
<evidence type="ECO:0000256" key="5">
    <source>
        <dbReference type="ARBA" id="ARBA00022801"/>
    </source>
</evidence>
<name>A0A3R7M8C1_PENVA</name>
<feature type="compositionally biased region" description="Polar residues" evidence="8">
    <location>
        <begin position="1875"/>
        <end position="1894"/>
    </location>
</feature>
<evidence type="ECO:0000313" key="12">
    <source>
        <dbReference type="Proteomes" id="UP000283509"/>
    </source>
</evidence>
<dbReference type="InterPro" id="IPR047170">
    <property type="entry name" value="PTN12/18/22"/>
</dbReference>
<feature type="domain" description="Tyrosine-protein phosphatase" evidence="9">
    <location>
        <begin position="36"/>
        <end position="273"/>
    </location>
</feature>
<feature type="compositionally biased region" description="Polar residues" evidence="8">
    <location>
        <begin position="585"/>
        <end position="599"/>
    </location>
</feature>
<dbReference type="PANTHER" id="PTHR45983">
    <property type="entry name" value="TYROSINE PHOSPHATSE N18, PUTATIVE-RELATED"/>
    <property type="match status" value="1"/>
</dbReference>
<feature type="region of interest" description="Disordered" evidence="8">
    <location>
        <begin position="1394"/>
        <end position="1609"/>
    </location>
</feature>
<feature type="compositionally biased region" description="Polar residues" evidence="8">
    <location>
        <begin position="1817"/>
        <end position="1827"/>
    </location>
</feature>
<feature type="region of interest" description="Disordered" evidence="8">
    <location>
        <begin position="1205"/>
        <end position="1231"/>
    </location>
</feature>
<feature type="compositionally biased region" description="Low complexity" evidence="8">
    <location>
        <begin position="1524"/>
        <end position="1538"/>
    </location>
</feature>
<feature type="region of interest" description="Disordered" evidence="8">
    <location>
        <begin position="1875"/>
        <end position="1930"/>
    </location>
</feature>
<evidence type="ECO:0000256" key="7">
    <source>
        <dbReference type="ARBA" id="ARBA00034734"/>
    </source>
</evidence>
<feature type="region of interest" description="Disordered" evidence="8">
    <location>
        <begin position="980"/>
        <end position="1020"/>
    </location>
</feature>
<dbReference type="PANTHER" id="PTHR45983:SF2">
    <property type="entry name" value="PROTEIN-TYROSINE-PHOSPHATASE"/>
    <property type="match status" value="1"/>
</dbReference>
<evidence type="ECO:0000256" key="6">
    <source>
        <dbReference type="ARBA" id="ARBA00022912"/>
    </source>
</evidence>
<feature type="region of interest" description="Disordered" evidence="8">
    <location>
        <begin position="619"/>
        <end position="653"/>
    </location>
</feature>
<dbReference type="Proteomes" id="UP000283509">
    <property type="component" value="Unassembled WGS sequence"/>
</dbReference>
<feature type="compositionally biased region" description="Low complexity" evidence="8">
    <location>
        <begin position="448"/>
        <end position="457"/>
    </location>
</feature>
<feature type="region of interest" description="Disordered" evidence="8">
    <location>
        <begin position="448"/>
        <end position="603"/>
    </location>
</feature>
<feature type="region of interest" description="Disordered" evidence="8">
    <location>
        <begin position="898"/>
        <end position="919"/>
    </location>
</feature>
<dbReference type="GO" id="GO:0004726">
    <property type="term" value="F:non-membrane spanning protein tyrosine phosphatase activity"/>
    <property type="evidence" value="ECO:0007669"/>
    <property type="project" value="InterPro"/>
</dbReference>
<feature type="region of interest" description="Disordered" evidence="8">
    <location>
        <begin position="703"/>
        <end position="735"/>
    </location>
</feature>
<dbReference type="OrthoDB" id="8609993at2759"/>
<feature type="compositionally biased region" description="Low complexity" evidence="8">
    <location>
        <begin position="381"/>
        <end position="392"/>
    </location>
</feature>
<dbReference type="SMART" id="SM00404">
    <property type="entry name" value="PTPc_motif"/>
    <property type="match status" value="1"/>
</dbReference>
<feature type="region of interest" description="Disordered" evidence="8">
    <location>
        <begin position="1249"/>
        <end position="1294"/>
    </location>
</feature>
<feature type="compositionally biased region" description="Polar residues" evidence="8">
    <location>
        <begin position="459"/>
        <end position="476"/>
    </location>
</feature>
<dbReference type="STRING" id="6689.A0A3R7M8C1"/>
<feature type="compositionally biased region" description="Polar residues" evidence="8">
    <location>
        <begin position="1730"/>
        <end position="1739"/>
    </location>
</feature>
<evidence type="ECO:0000256" key="3">
    <source>
        <dbReference type="ARBA" id="ARBA00022490"/>
    </source>
</evidence>
<dbReference type="Pfam" id="PF00102">
    <property type="entry name" value="Y_phosphatase"/>
    <property type="match status" value="1"/>
</dbReference>
<dbReference type="InterPro" id="IPR000387">
    <property type="entry name" value="Tyr_Pase_dom"/>
</dbReference>
<feature type="compositionally biased region" description="Polar residues" evidence="8">
    <location>
        <begin position="989"/>
        <end position="998"/>
    </location>
</feature>
<reference evidence="11 12" key="2">
    <citation type="submission" date="2019-01" db="EMBL/GenBank/DDBJ databases">
        <title>The decoding of complex shrimp genome reveals the adaptation for benthos swimmer, frequently molting mechanism and breeding impact on genome.</title>
        <authorList>
            <person name="Sun Y."/>
            <person name="Gao Y."/>
            <person name="Yu Y."/>
        </authorList>
    </citation>
    <scope>NUCLEOTIDE SEQUENCE [LARGE SCALE GENOMIC DNA]</scope>
    <source>
        <tissue evidence="11">Muscle</tissue>
    </source>
</reference>
<comment type="caution">
    <text evidence="11">The sequence shown here is derived from an EMBL/GenBank/DDBJ whole genome shotgun (WGS) entry which is preliminary data.</text>
</comment>
<dbReference type="InterPro" id="IPR029021">
    <property type="entry name" value="Prot-tyrosine_phosphatase-like"/>
</dbReference>
<keyword evidence="5" id="KW-0378">Hydrolase</keyword>
<protein>
    <recommendedName>
        <fullName evidence="2">protein-tyrosine-phosphatase</fullName>
        <ecNumber evidence="2">3.1.3.48</ecNumber>
    </recommendedName>
</protein>